<evidence type="ECO:0000256" key="9">
    <source>
        <dbReference type="HAMAP-Rule" id="MF_01014"/>
    </source>
</evidence>
<comment type="pathway">
    <text evidence="3 9">Amino-acid biosynthesis; L-histidine biosynthesis; L-histidine from 5-phospho-alpha-D-ribose 1-diphosphate: step 4/9.</text>
</comment>
<evidence type="ECO:0000256" key="10">
    <source>
        <dbReference type="RuleBase" id="RU003657"/>
    </source>
</evidence>
<keyword evidence="5 9" id="KW-0963">Cytoplasm</keyword>
<dbReference type="Gene3D" id="3.20.20.70">
    <property type="entry name" value="Aldolase class I"/>
    <property type="match status" value="1"/>
</dbReference>
<keyword evidence="12" id="KW-1185">Reference proteome</keyword>
<reference evidence="11 12" key="1">
    <citation type="submission" date="2019-04" db="EMBL/GenBank/DDBJ databases">
        <title>Microbes associate with the intestines of laboratory mice.</title>
        <authorList>
            <person name="Navarre W."/>
            <person name="Wong E."/>
            <person name="Huang K."/>
            <person name="Tropini C."/>
            <person name="Ng K."/>
            <person name="Yu B."/>
        </authorList>
    </citation>
    <scope>NUCLEOTIDE SEQUENCE [LARGE SCALE GENOMIC DNA]</scope>
    <source>
        <strain evidence="11 12">NM07_P-09</strain>
    </source>
</reference>
<name>A0A4S2F3V9_9ACTN</name>
<keyword evidence="7 9" id="KW-0368">Histidine biosynthesis</keyword>
<evidence type="ECO:0000256" key="6">
    <source>
        <dbReference type="ARBA" id="ARBA00022605"/>
    </source>
</evidence>
<dbReference type="CDD" id="cd04732">
    <property type="entry name" value="HisA"/>
    <property type="match status" value="1"/>
</dbReference>
<dbReference type="GO" id="GO:0000162">
    <property type="term" value="P:L-tryptophan biosynthetic process"/>
    <property type="evidence" value="ECO:0007669"/>
    <property type="project" value="TreeGrafter"/>
</dbReference>
<dbReference type="Pfam" id="PF00977">
    <property type="entry name" value="His_biosynth"/>
    <property type="match status" value="1"/>
</dbReference>
<comment type="similarity">
    <text evidence="4 9 10">Belongs to the HisA/HisF family.</text>
</comment>
<dbReference type="AlphaFoldDB" id="A0A4S2F3V9"/>
<protein>
    <recommendedName>
        <fullName evidence="9">1-(5-phosphoribosyl)-5-[(5-phosphoribosylamino)methylideneamino] imidazole-4-carboxamide isomerase</fullName>
        <ecNumber evidence="9">5.3.1.16</ecNumber>
    </recommendedName>
    <alternativeName>
        <fullName evidence="9">Phosphoribosylformimino-5-aminoimidazole carboxamide ribotide isomerase</fullName>
    </alternativeName>
</protein>
<evidence type="ECO:0000313" key="12">
    <source>
        <dbReference type="Proteomes" id="UP000310263"/>
    </source>
</evidence>
<dbReference type="InterPro" id="IPR044524">
    <property type="entry name" value="Isoase_HisA-like"/>
</dbReference>
<dbReference type="PANTHER" id="PTHR43090:SF2">
    <property type="entry name" value="1-(5-PHOSPHORIBOSYL)-5-[(5-PHOSPHORIBOSYLAMINO)METHYLIDENEAMINO] IMIDAZOLE-4-CARBOXAMIDE ISOMERASE"/>
    <property type="match status" value="1"/>
</dbReference>
<evidence type="ECO:0000256" key="1">
    <source>
        <dbReference type="ARBA" id="ARBA00000901"/>
    </source>
</evidence>
<dbReference type="InterPro" id="IPR011060">
    <property type="entry name" value="RibuloseP-bd_barrel"/>
</dbReference>
<dbReference type="PANTHER" id="PTHR43090">
    <property type="entry name" value="1-(5-PHOSPHORIBOSYL)-5-[(5-PHOSPHORIBOSYLAMINO)METHYLIDENEAMINO] IMIDAZOLE-4-CARBOXAMIDE ISOMERASE"/>
    <property type="match status" value="1"/>
</dbReference>
<dbReference type="GO" id="GO:0000105">
    <property type="term" value="P:L-histidine biosynthetic process"/>
    <property type="evidence" value="ECO:0007669"/>
    <property type="project" value="UniProtKB-UniRule"/>
</dbReference>
<dbReference type="OrthoDB" id="9807749at2"/>
<feature type="active site" description="Proton acceptor" evidence="9">
    <location>
        <position position="8"/>
    </location>
</feature>
<gene>
    <name evidence="9" type="primary">hisA</name>
    <name evidence="11" type="ORF">E5334_06295</name>
</gene>
<dbReference type="GO" id="GO:0005737">
    <property type="term" value="C:cytoplasm"/>
    <property type="evidence" value="ECO:0007669"/>
    <property type="project" value="UniProtKB-SubCell"/>
</dbReference>
<evidence type="ECO:0000256" key="2">
    <source>
        <dbReference type="ARBA" id="ARBA00004496"/>
    </source>
</evidence>
<evidence type="ECO:0000256" key="3">
    <source>
        <dbReference type="ARBA" id="ARBA00005133"/>
    </source>
</evidence>
<evidence type="ECO:0000256" key="7">
    <source>
        <dbReference type="ARBA" id="ARBA00023102"/>
    </source>
</evidence>
<organism evidence="11 12">
    <name type="scientific">Muricaecibacterium torontonense</name>
    <dbReference type="NCBI Taxonomy" id="3032871"/>
    <lineage>
        <taxon>Bacteria</taxon>
        <taxon>Bacillati</taxon>
        <taxon>Actinomycetota</taxon>
        <taxon>Coriobacteriia</taxon>
        <taxon>Coriobacteriales</taxon>
        <taxon>Atopobiaceae</taxon>
        <taxon>Muricaecibacterium</taxon>
    </lineage>
</organism>
<dbReference type="UniPathway" id="UPA00031">
    <property type="reaction ID" value="UER00009"/>
</dbReference>
<dbReference type="Proteomes" id="UP000310263">
    <property type="component" value="Unassembled WGS sequence"/>
</dbReference>
<evidence type="ECO:0000256" key="8">
    <source>
        <dbReference type="ARBA" id="ARBA00023235"/>
    </source>
</evidence>
<accession>A0A4S2F3V9</accession>
<evidence type="ECO:0000256" key="5">
    <source>
        <dbReference type="ARBA" id="ARBA00022490"/>
    </source>
</evidence>
<evidence type="ECO:0000313" key="11">
    <source>
        <dbReference type="EMBL" id="TGY62253.1"/>
    </source>
</evidence>
<dbReference type="InterPro" id="IPR013785">
    <property type="entry name" value="Aldolase_TIM"/>
</dbReference>
<sequence>MILFPAIDLIGGKVVRLKQGKRSAMDIYGDDPLAQAQAFAQAGAAWVHVVDLSRAFGEDEESLAANQAAITAICQSGLLHVDAGGGVRTMADVQRLAGAGVSRIALGTPLVKDPAFAKAAAREFGDLLVADVAAKDGQVHVNGWREDVDLSLNQLVDELCSWGYKHLVYTDIARDGCSCGIDARAYEMLASRCGFPVVASGGIASLEDIQALCAMGDEVIEGIIVGRALYEGQVDLKEALELVQPATQTLEAGC</sequence>
<dbReference type="RefSeq" id="WP_136012723.1">
    <property type="nucleotide sequence ID" value="NZ_SRYE01000003.1"/>
</dbReference>
<comment type="subcellular location">
    <subcellularLocation>
        <location evidence="2 9">Cytoplasm</location>
    </subcellularLocation>
</comment>
<comment type="caution">
    <text evidence="11">The sequence shown here is derived from an EMBL/GenBank/DDBJ whole genome shotgun (WGS) entry which is preliminary data.</text>
</comment>
<keyword evidence="6 9" id="KW-0028">Amino-acid biosynthesis</keyword>
<dbReference type="EMBL" id="SRYE01000003">
    <property type="protein sequence ID" value="TGY62253.1"/>
    <property type="molecule type" value="Genomic_DNA"/>
</dbReference>
<dbReference type="InterPro" id="IPR023016">
    <property type="entry name" value="HisA/PriA"/>
</dbReference>
<dbReference type="EC" id="5.3.1.16" evidence="9"/>
<dbReference type="SUPFAM" id="SSF51366">
    <property type="entry name" value="Ribulose-phoshate binding barrel"/>
    <property type="match status" value="1"/>
</dbReference>
<dbReference type="GO" id="GO:0003949">
    <property type="term" value="F:1-(5-phosphoribosyl)-5-[(5-phosphoribosylamino)methylideneamino]imidazole-4-carboxamide isomerase activity"/>
    <property type="evidence" value="ECO:0007669"/>
    <property type="project" value="UniProtKB-UniRule"/>
</dbReference>
<proteinExistence type="inferred from homology"/>
<evidence type="ECO:0000256" key="4">
    <source>
        <dbReference type="ARBA" id="ARBA00009667"/>
    </source>
</evidence>
<comment type="caution">
    <text evidence="9">Lacks conserved residue(s) required for the propagation of feature annotation.</text>
</comment>
<comment type="catalytic activity">
    <reaction evidence="1 9">
        <text>1-(5-phospho-beta-D-ribosyl)-5-[(5-phospho-beta-D-ribosylamino)methylideneamino]imidazole-4-carboxamide = 5-[(5-phospho-1-deoxy-D-ribulos-1-ylimino)methylamino]-1-(5-phospho-beta-D-ribosyl)imidazole-4-carboxamide</text>
        <dbReference type="Rhea" id="RHEA:15469"/>
        <dbReference type="ChEBI" id="CHEBI:58435"/>
        <dbReference type="ChEBI" id="CHEBI:58525"/>
        <dbReference type="EC" id="5.3.1.16"/>
    </reaction>
</comment>
<dbReference type="InterPro" id="IPR006062">
    <property type="entry name" value="His_biosynth"/>
</dbReference>
<keyword evidence="8 9" id="KW-0413">Isomerase</keyword>
<dbReference type="HAMAP" id="MF_01014">
    <property type="entry name" value="HisA"/>
    <property type="match status" value="1"/>
</dbReference>
<dbReference type="FunFam" id="3.20.20.70:FF:000009">
    <property type="entry name" value="1-(5-phosphoribosyl)-5-[(5-phosphoribosylamino)methylideneamino] imidazole-4-carboxamide isomerase"/>
    <property type="match status" value="1"/>
</dbReference>